<organism evidence="1 2">
    <name type="scientific">Piloderma croceum (strain F 1598)</name>
    <dbReference type="NCBI Taxonomy" id="765440"/>
    <lineage>
        <taxon>Eukaryota</taxon>
        <taxon>Fungi</taxon>
        <taxon>Dikarya</taxon>
        <taxon>Basidiomycota</taxon>
        <taxon>Agaricomycotina</taxon>
        <taxon>Agaricomycetes</taxon>
        <taxon>Agaricomycetidae</taxon>
        <taxon>Atheliales</taxon>
        <taxon>Atheliaceae</taxon>
        <taxon>Piloderma</taxon>
    </lineage>
</organism>
<feature type="non-terminal residue" evidence="1">
    <location>
        <position position="159"/>
    </location>
</feature>
<dbReference type="InParanoid" id="A0A0C3EH17"/>
<evidence type="ECO:0000313" key="1">
    <source>
        <dbReference type="EMBL" id="KIM71965.1"/>
    </source>
</evidence>
<dbReference type="HOGENOM" id="CLU_1661476_0_0_1"/>
<sequence length="159" mass="17808">MEHQFVPQISLYRLQNAVFELRVHLYLPHNAYLAVADVELTRHGDCLLVSGNVSPYAGGDCFHWSQGTVVWTDQLCGRFGRTIPMGLSPGTEYVILDRRVECGDYVIRYTLRNTPRFVGNPCAGDVSQYQLRADAGFNLSAPVSSQVETHANAYHHLNP</sequence>
<reference evidence="2" key="2">
    <citation type="submission" date="2015-01" db="EMBL/GenBank/DDBJ databases">
        <title>Evolutionary Origins and Diversification of the Mycorrhizal Mutualists.</title>
        <authorList>
            <consortium name="DOE Joint Genome Institute"/>
            <consortium name="Mycorrhizal Genomics Consortium"/>
            <person name="Kohler A."/>
            <person name="Kuo A."/>
            <person name="Nagy L.G."/>
            <person name="Floudas D."/>
            <person name="Copeland A."/>
            <person name="Barry K.W."/>
            <person name="Cichocki N."/>
            <person name="Veneault-Fourrey C."/>
            <person name="LaButti K."/>
            <person name="Lindquist E.A."/>
            <person name="Lipzen A."/>
            <person name="Lundell T."/>
            <person name="Morin E."/>
            <person name="Murat C."/>
            <person name="Riley R."/>
            <person name="Ohm R."/>
            <person name="Sun H."/>
            <person name="Tunlid A."/>
            <person name="Henrissat B."/>
            <person name="Grigoriev I.V."/>
            <person name="Hibbett D.S."/>
            <person name="Martin F."/>
        </authorList>
    </citation>
    <scope>NUCLEOTIDE SEQUENCE [LARGE SCALE GENOMIC DNA]</scope>
    <source>
        <strain evidence="2">F 1598</strain>
    </source>
</reference>
<accession>A0A0C3EH17</accession>
<keyword evidence="2" id="KW-1185">Reference proteome</keyword>
<dbReference type="Proteomes" id="UP000054166">
    <property type="component" value="Unassembled WGS sequence"/>
</dbReference>
<proteinExistence type="predicted"/>
<dbReference type="EMBL" id="KN833181">
    <property type="protein sequence ID" value="KIM71965.1"/>
    <property type="molecule type" value="Genomic_DNA"/>
</dbReference>
<protein>
    <submittedName>
        <fullName evidence="1">Uncharacterized protein</fullName>
    </submittedName>
</protein>
<reference evidence="1 2" key="1">
    <citation type="submission" date="2014-04" db="EMBL/GenBank/DDBJ databases">
        <authorList>
            <consortium name="DOE Joint Genome Institute"/>
            <person name="Kuo A."/>
            <person name="Tarkka M."/>
            <person name="Buscot F."/>
            <person name="Kohler A."/>
            <person name="Nagy L.G."/>
            <person name="Floudas D."/>
            <person name="Copeland A."/>
            <person name="Barry K.W."/>
            <person name="Cichocki N."/>
            <person name="Veneault-Fourrey C."/>
            <person name="LaButti K."/>
            <person name="Lindquist E.A."/>
            <person name="Lipzen A."/>
            <person name="Lundell T."/>
            <person name="Morin E."/>
            <person name="Murat C."/>
            <person name="Sun H."/>
            <person name="Tunlid A."/>
            <person name="Henrissat B."/>
            <person name="Grigoriev I.V."/>
            <person name="Hibbett D.S."/>
            <person name="Martin F."/>
            <person name="Nordberg H.P."/>
            <person name="Cantor M.N."/>
            <person name="Hua S.X."/>
        </authorList>
    </citation>
    <scope>NUCLEOTIDE SEQUENCE [LARGE SCALE GENOMIC DNA]</scope>
    <source>
        <strain evidence="1 2">F 1598</strain>
    </source>
</reference>
<evidence type="ECO:0000313" key="2">
    <source>
        <dbReference type="Proteomes" id="UP000054166"/>
    </source>
</evidence>
<gene>
    <name evidence="1" type="ORF">PILCRDRAFT_747139</name>
</gene>
<dbReference type="OrthoDB" id="3257884at2759"/>
<dbReference type="AlphaFoldDB" id="A0A0C3EH17"/>
<name>A0A0C3EH17_PILCF</name>